<dbReference type="CDD" id="cd01038">
    <property type="entry name" value="Endonuclease_DUF559"/>
    <property type="match status" value="1"/>
</dbReference>
<proteinExistence type="predicted"/>
<dbReference type="Pfam" id="PF04480">
    <property type="entry name" value="DUF559"/>
    <property type="match status" value="1"/>
</dbReference>
<name>I0K7N0_9BACT</name>
<evidence type="ECO:0000259" key="1">
    <source>
        <dbReference type="Pfam" id="PF04480"/>
    </source>
</evidence>
<dbReference type="SUPFAM" id="SSF52980">
    <property type="entry name" value="Restriction endonuclease-like"/>
    <property type="match status" value="1"/>
</dbReference>
<evidence type="ECO:0000313" key="2">
    <source>
        <dbReference type="EMBL" id="CCH00133.1"/>
    </source>
</evidence>
<protein>
    <recommendedName>
        <fullName evidence="1">DUF559 domain-containing protein</fullName>
    </recommendedName>
</protein>
<dbReference type="PANTHER" id="PTHR38590:SF1">
    <property type="entry name" value="BLL0828 PROTEIN"/>
    <property type="match status" value="1"/>
</dbReference>
<dbReference type="HOGENOM" id="CLU_107928_1_2_10"/>
<keyword evidence="3" id="KW-1185">Reference proteome</keyword>
<dbReference type="eggNOG" id="COG2852">
    <property type="taxonomic scope" value="Bacteria"/>
</dbReference>
<dbReference type="Proteomes" id="UP000011058">
    <property type="component" value="Chromosome"/>
</dbReference>
<feature type="domain" description="DUF559" evidence="1">
    <location>
        <begin position="15"/>
        <end position="119"/>
    </location>
</feature>
<evidence type="ECO:0000313" key="3">
    <source>
        <dbReference type="Proteomes" id="UP000011058"/>
    </source>
</evidence>
<dbReference type="EMBL" id="HE796683">
    <property type="protein sequence ID" value="CCH00133.1"/>
    <property type="molecule type" value="Genomic_DNA"/>
</dbReference>
<dbReference type="RefSeq" id="WP_015331232.1">
    <property type="nucleotide sequence ID" value="NC_020054.1"/>
</dbReference>
<dbReference type="STRING" id="1166018.FAES_2124"/>
<dbReference type="InterPro" id="IPR047216">
    <property type="entry name" value="Endonuclease_DUF559_bact"/>
</dbReference>
<dbReference type="InterPro" id="IPR011335">
    <property type="entry name" value="Restrct_endonuc-II-like"/>
</dbReference>
<dbReference type="KEGG" id="fae:FAES_2124"/>
<accession>I0K7N0</accession>
<reference evidence="2 3" key="1">
    <citation type="journal article" date="2012" name="J. Bacteriol.">
        <title>Genome Sequence of Fibrella aestuarina BUZ 2T, a Filamentous Marine Bacterium.</title>
        <authorList>
            <person name="Filippini M."/>
            <person name="Qi W."/>
            <person name="Blom J."/>
            <person name="Goesmann A."/>
            <person name="Smits T.H."/>
            <person name="Bagheri H.C."/>
        </authorList>
    </citation>
    <scope>NUCLEOTIDE SEQUENCE [LARGE SCALE GENOMIC DNA]</scope>
    <source>
        <strain evidence="3">BUZ 2T</strain>
    </source>
</reference>
<dbReference type="Gene3D" id="3.40.960.10">
    <property type="entry name" value="VSR Endonuclease"/>
    <property type="match status" value="1"/>
</dbReference>
<dbReference type="PANTHER" id="PTHR38590">
    <property type="entry name" value="BLL0828 PROTEIN"/>
    <property type="match status" value="1"/>
</dbReference>
<dbReference type="InterPro" id="IPR007569">
    <property type="entry name" value="DUF559"/>
</dbReference>
<gene>
    <name evidence="2" type="ORF">FAES_2124</name>
</gene>
<sequence length="121" mass="14094">MATDMFFGAQPVLFEQAKQLREAMTPAELLLWEQLRQNKLDGFRFKAQHPIAYFIADFYCHKARLIIEVDGGVHDVPEQIEYDKNRTYLLNELGLTVIRFRNASILTDINQVLTTIRSYLS</sequence>
<organism evidence="2 3">
    <name type="scientific">Fibrella aestuarina BUZ 2</name>
    <dbReference type="NCBI Taxonomy" id="1166018"/>
    <lineage>
        <taxon>Bacteria</taxon>
        <taxon>Pseudomonadati</taxon>
        <taxon>Bacteroidota</taxon>
        <taxon>Cytophagia</taxon>
        <taxon>Cytophagales</taxon>
        <taxon>Spirosomataceae</taxon>
        <taxon>Fibrella</taxon>
    </lineage>
</organism>
<dbReference type="AlphaFoldDB" id="I0K7N0"/>